<reference evidence="2 3" key="1">
    <citation type="submission" date="2019-05" db="EMBL/GenBank/DDBJ databases">
        <title>The organization of the Streptococcus sanguinis genomes.</title>
        <authorList>
            <person name="Wu C.H."/>
            <person name="Chen Y.Y.M."/>
            <person name="Wang H.Y."/>
        </authorList>
    </citation>
    <scope>NUCLEOTIDE SEQUENCE [LARGE SCALE GENOMIC DNA]</scope>
    <source>
        <strain evidence="2 3">CGMH010</strain>
    </source>
</reference>
<dbReference type="Pfam" id="PF10439">
    <property type="entry name" value="Bacteriocin_IIc"/>
    <property type="match status" value="1"/>
</dbReference>
<dbReference type="GO" id="GO:0042742">
    <property type="term" value="P:defense response to bacterium"/>
    <property type="evidence" value="ECO:0007669"/>
    <property type="project" value="InterPro"/>
</dbReference>
<dbReference type="AlphaFoldDB" id="A0A7H8V667"/>
<evidence type="ECO:0000313" key="4">
    <source>
        <dbReference type="Proteomes" id="UP000509535"/>
    </source>
</evidence>
<dbReference type="RefSeq" id="WP_176798757.1">
    <property type="nucleotide sequence ID" value="NZ_CP040798.1"/>
</dbReference>
<dbReference type="EMBL" id="CP040556">
    <property type="protein sequence ID" value="QLB52044.1"/>
    <property type="molecule type" value="Genomic_DNA"/>
</dbReference>
<organism evidence="2 3">
    <name type="scientific">Streptococcus sanguinis</name>
    <dbReference type="NCBI Taxonomy" id="1305"/>
    <lineage>
        <taxon>Bacteria</taxon>
        <taxon>Bacillati</taxon>
        <taxon>Bacillota</taxon>
        <taxon>Bacilli</taxon>
        <taxon>Lactobacillales</taxon>
        <taxon>Streptococcaceae</taxon>
        <taxon>Streptococcus</taxon>
    </lineage>
</organism>
<dbReference type="Proteomes" id="UP000509535">
    <property type="component" value="Chromosome"/>
</dbReference>
<proteinExistence type="predicted"/>
<gene>
    <name evidence="1" type="ORF">FDP16_04810</name>
    <name evidence="2" type="ORF">FFV08_04930</name>
</gene>
<evidence type="ECO:0000313" key="2">
    <source>
        <dbReference type="EMBL" id="QLB52044.1"/>
    </source>
</evidence>
<dbReference type="EMBL" id="CP040798">
    <property type="protein sequence ID" value="QLB49909.1"/>
    <property type="molecule type" value="Genomic_DNA"/>
</dbReference>
<accession>A0A7H8V667</accession>
<reference evidence="1 4" key="2">
    <citation type="submission" date="2019-06" db="EMBL/GenBank/DDBJ databases">
        <title>The organization of the Streptococcus sanguinis genomes.</title>
        <authorList>
            <person name="Wang H.Y."/>
            <person name="Chen Y.Y.M."/>
            <person name="Wu C.H."/>
        </authorList>
    </citation>
    <scope>NUCLEOTIDE SEQUENCE [LARGE SCALE GENOMIC DNA]</scope>
    <source>
        <strain evidence="1 4">CGMH058</strain>
    </source>
</reference>
<evidence type="ECO:0000313" key="1">
    <source>
        <dbReference type="EMBL" id="QLB49909.1"/>
    </source>
</evidence>
<sequence>MDTKVMSQFDVLDENTLATVEGGIGANEFIGAVGVCTVGGAVLGSVFPVVGTGAGAILGAQFCTGAWALIRH</sequence>
<dbReference type="InterPro" id="IPR019493">
    <property type="entry name" value="Bacteriocin_IIb_lactacin-rel"/>
</dbReference>
<dbReference type="Proteomes" id="UP000509410">
    <property type="component" value="Chromosome"/>
</dbReference>
<protein>
    <submittedName>
        <fullName evidence="2">ComC/BlpC family leader-containing pheromone/bacteriocin</fullName>
    </submittedName>
</protein>
<evidence type="ECO:0000313" key="3">
    <source>
        <dbReference type="Proteomes" id="UP000509410"/>
    </source>
</evidence>
<name>A0A7H8V667_STRSA</name>